<evidence type="ECO:0000313" key="1">
    <source>
        <dbReference type="Proteomes" id="UP000887540"/>
    </source>
</evidence>
<dbReference type="InterPro" id="IPR008709">
    <property type="entry name" value="Neurochondrin"/>
</dbReference>
<sequence>MSMNSDDVSDLLDGILKAVKDHTEEFPPIPLLRNVKELLEFLANLPKKKDFSYSNRTWPTDLRIIIRRLLQTFKIDEEYLNYCFELSSLTVLIIGVVWFSPDLQFLVLLSGLTSGRLRIIMDNPEQIDINRLLPCLTLLEFFIRAIEDSDFVDEQDATSLSRHVQEAASFIFEYLATCEEEKISLDMEVLLVLYRFSCAFLAIDGASIVNRDLLKGAIRTLMKVSEFCIKQNDAKTAGLLILSLPDFPSLPDNTLDLILDYLRLLYPTKEAKDSIVQACSIMDPLKERTDWYTPASKKYGEEFARAVNDSRLIEILGQLKD</sequence>
<protein>
    <submittedName>
        <fullName evidence="2">Uncharacterized protein</fullName>
    </submittedName>
</protein>
<proteinExistence type="predicted"/>
<evidence type="ECO:0000313" key="2">
    <source>
        <dbReference type="WBParaSite" id="ACRNAN_Path_1394.g5457.t1"/>
    </source>
</evidence>
<name>A0A914C0F8_9BILA</name>
<reference evidence="2" key="1">
    <citation type="submission" date="2022-11" db="UniProtKB">
        <authorList>
            <consortium name="WormBaseParasite"/>
        </authorList>
    </citation>
    <scope>IDENTIFICATION</scope>
</reference>
<dbReference type="Proteomes" id="UP000887540">
    <property type="component" value="Unplaced"/>
</dbReference>
<accession>A0A914C0F8</accession>
<organism evidence="1 2">
    <name type="scientific">Acrobeloides nanus</name>
    <dbReference type="NCBI Taxonomy" id="290746"/>
    <lineage>
        <taxon>Eukaryota</taxon>
        <taxon>Metazoa</taxon>
        <taxon>Ecdysozoa</taxon>
        <taxon>Nematoda</taxon>
        <taxon>Chromadorea</taxon>
        <taxon>Rhabditida</taxon>
        <taxon>Tylenchina</taxon>
        <taxon>Cephalobomorpha</taxon>
        <taxon>Cephaloboidea</taxon>
        <taxon>Cephalobidae</taxon>
        <taxon>Acrobeloides</taxon>
    </lineage>
</organism>
<dbReference type="WBParaSite" id="ACRNAN_Path_1394.g5457.t1">
    <property type="protein sequence ID" value="ACRNAN_Path_1394.g5457.t1"/>
    <property type="gene ID" value="ACRNAN_Path_1394.g5457"/>
</dbReference>
<dbReference type="Pfam" id="PF05536">
    <property type="entry name" value="Neurochondrin"/>
    <property type="match status" value="1"/>
</dbReference>
<dbReference type="AlphaFoldDB" id="A0A914C0F8"/>
<keyword evidence="1" id="KW-1185">Reference proteome</keyword>